<organism evidence="1 2">
    <name type="scientific">Schistosoma haematobium</name>
    <name type="common">Blood fluke</name>
    <dbReference type="NCBI Taxonomy" id="6185"/>
    <lineage>
        <taxon>Eukaryota</taxon>
        <taxon>Metazoa</taxon>
        <taxon>Spiralia</taxon>
        <taxon>Lophotrochozoa</taxon>
        <taxon>Platyhelminthes</taxon>
        <taxon>Trematoda</taxon>
        <taxon>Digenea</taxon>
        <taxon>Strigeidida</taxon>
        <taxon>Schistosomatoidea</taxon>
        <taxon>Schistosomatidae</taxon>
        <taxon>Schistosoma</taxon>
    </lineage>
</organism>
<reference evidence="1" key="1">
    <citation type="journal article" date="2012" name="Nat. Genet.">
        <title>Whole-genome sequence of Schistosoma haematobium.</title>
        <authorList>
            <person name="Young N.D."/>
            <person name="Jex A.R."/>
            <person name="Li B."/>
            <person name="Liu S."/>
            <person name="Yang L."/>
            <person name="Xiong Z."/>
            <person name="Li Y."/>
            <person name="Cantacessi C."/>
            <person name="Hall R.S."/>
            <person name="Xu X."/>
            <person name="Chen F."/>
            <person name="Wu X."/>
            <person name="Zerlotini A."/>
            <person name="Oliveira G."/>
            <person name="Hofmann A."/>
            <person name="Zhang G."/>
            <person name="Fang X."/>
            <person name="Kang Y."/>
            <person name="Campbell B.E."/>
            <person name="Loukas A."/>
            <person name="Ranganathan S."/>
            <person name="Rollinson D."/>
            <person name="Rinaldi G."/>
            <person name="Brindley P.J."/>
            <person name="Yang H."/>
            <person name="Wang J."/>
            <person name="Wang J."/>
            <person name="Gasser R.B."/>
        </authorList>
    </citation>
    <scope>NUCLEOTIDE SEQUENCE</scope>
</reference>
<protein>
    <submittedName>
        <fullName evidence="1">Uncharacterized protein</fullName>
    </submittedName>
</protein>
<reference evidence="1" key="3">
    <citation type="submission" date="2021-06" db="EMBL/GenBank/DDBJ databases">
        <title>Chromosome-level genome assembly for S. haematobium.</title>
        <authorList>
            <person name="Stroehlein A.J."/>
        </authorList>
    </citation>
    <scope>NUCLEOTIDE SEQUENCE</scope>
</reference>
<reference evidence="1" key="2">
    <citation type="journal article" date="2019" name="Gigascience">
        <title>High-quality Schistosoma haematobium genome achieved by single-molecule and long-range sequencing.</title>
        <authorList>
            <person name="Stroehlein A.J."/>
            <person name="Korhonen P.K."/>
            <person name="Chong T.M."/>
            <person name="Lim Y.L."/>
            <person name="Chan K.G."/>
            <person name="Webster B."/>
            <person name="Rollinson D."/>
            <person name="Brindley P.J."/>
            <person name="Gasser R.B."/>
            <person name="Young N.D."/>
        </authorList>
    </citation>
    <scope>NUCLEOTIDE SEQUENCE</scope>
</reference>
<accession>A0A922LIC1</accession>
<gene>
    <name evidence="1" type="ORF">MS3_00006931</name>
</gene>
<dbReference type="CTD" id="75577593"/>
<dbReference type="GeneID" id="75577593"/>
<sequence>MFVVDKKTKKVEREVIFCYSVDISYIVIMRNIKVSDNLGDWICSVGYYVEPIYLILAFGQPTLFILLESHSDPVIYSLINLDCFHMNAYTSYPITHHMSVTYFCVTINID</sequence>
<proteinExistence type="predicted"/>
<evidence type="ECO:0000313" key="1">
    <source>
        <dbReference type="EMBL" id="KAH9585785.1"/>
    </source>
</evidence>
<dbReference type="RefSeq" id="XP_051068357.1">
    <property type="nucleotide sequence ID" value="XM_051215167.1"/>
</dbReference>
<dbReference type="AlphaFoldDB" id="A0A922LIC1"/>
<dbReference type="KEGG" id="shx:MS3_00006931"/>
<dbReference type="Proteomes" id="UP000471633">
    <property type="component" value="Unassembled WGS sequence"/>
</dbReference>
<dbReference type="EMBL" id="AMPZ03000004">
    <property type="protein sequence ID" value="KAH9585785.1"/>
    <property type="molecule type" value="Genomic_DNA"/>
</dbReference>
<evidence type="ECO:0000313" key="2">
    <source>
        <dbReference type="Proteomes" id="UP000471633"/>
    </source>
</evidence>
<comment type="caution">
    <text evidence="1">The sequence shown here is derived from an EMBL/GenBank/DDBJ whole genome shotgun (WGS) entry which is preliminary data.</text>
</comment>
<keyword evidence="2" id="KW-1185">Reference proteome</keyword>
<reference evidence="1" key="4">
    <citation type="journal article" date="2022" name="PLoS Pathog.">
        <title>Chromosome-level genome of Schistosoma haematobium underpins genome-wide explorations of molecular variation.</title>
        <authorList>
            <person name="Stroehlein A.J."/>
            <person name="Korhonen P.K."/>
            <person name="Lee V.V."/>
            <person name="Ralph S.A."/>
            <person name="Mentink-Kane M."/>
            <person name="You H."/>
            <person name="McManus D.P."/>
            <person name="Tchuente L.T."/>
            <person name="Stothard J.R."/>
            <person name="Kaur P."/>
            <person name="Dudchenko O."/>
            <person name="Aiden E.L."/>
            <person name="Yang B."/>
            <person name="Yang H."/>
            <person name="Emery A.M."/>
            <person name="Webster B.L."/>
            <person name="Brindley P.J."/>
            <person name="Rollinson D."/>
            <person name="Chang B.C.H."/>
            <person name="Gasser R.B."/>
            <person name="Young N.D."/>
        </authorList>
    </citation>
    <scope>NUCLEOTIDE SEQUENCE</scope>
</reference>
<name>A0A922LIC1_SCHHA</name>